<dbReference type="InterPro" id="IPR045269">
    <property type="entry name" value="Atg1-like"/>
</dbReference>
<keyword evidence="1 3" id="KW-0547">Nucleotide-binding</keyword>
<dbReference type="SUPFAM" id="SSF56112">
    <property type="entry name" value="Protein kinase-like (PK-like)"/>
    <property type="match status" value="1"/>
</dbReference>
<accession>A0A165GKC5</accession>
<comment type="similarity">
    <text evidence="4">Belongs to the protein kinase superfamily.</text>
</comment>
<dbReference type="AlphaFoldDB" id="A0A165GKC5"/>
<gene>
    <name evidence="6" type="ORF">LAESUDRAFT_618217</name>
</gene>
<dbReference type="PANTHER" id="PTHR24348">
    <property type="entry name" value="SERINE/THREONINE-PROTEIN KINASE UNC-51-RELATED"/>
    <property type="match status" value="1"/>
</dbReference>
<evidence type="ECO:0000256" key="3">
    <source>
        <dbReference type="PROSITE-ProRule" id="PRU10141"/>
    </source>
</evidence>
<dbReference type="PANTHER" id="PTHR24348:SF68">
    <property type="entry name" value="SERINE_THREONINE-PROTEIN KINASE ATG1C"/>
    <property type="match status" value="1"/>
</dbReference>
<dbReference type="GO" id="GO:0010506">
    <property type="term" value="P:regulation of autophagy"/>
    <property type="evidence" value="ECO:0007669"/>
    <property type="project" value="InterPro"/>
</dbReference>
<dbReference type="InterPro" id="IPR011009">
    <property type="entry name" value="Kinase-like_dom_sf"/>
</dbReference>
<sequence>MPASSYIPNLTGCTIDHGHLKLLDVLGSGSSGVVYLAEDTTTSAEFPPQYAVKCMLKAEEGSVRDDAQRNEIYNHMLVSDHPNIVTLHGVIVDSDLSLVFLILDYCPGGDLFKLVLEGRITPGDDIFVRRTLLQLMDALDACHQQGIFHRDIKLENIMCSTDGSRMFLCDFGLSTRHSYSTSFGAGSHLYMSPECIGNYSSHPYSTRANDVWALGVIMTAMITEHNPWRKAIMEDGCYRAYQKDGEYLRKSLPISSGASIILQRIFTQESNRITVPYLRLMVLRTDTFF</sequence>
<dbReference type="GO" id="GO:0005737">
    <property type="term" value="C:cytoplasm"/>
    <property type="evidence" value="ECO:0007669"/>
    <property type="project" value="TreeGrafter"/>
</dbReference>
<proteinExistence type="inferred from homology"/>
<feature type="domain" description="Protein kinase" evidence="5">
    <location>
        <begin position="20"/>
        <end position="289"/>
    </location>
</feature>
<keyword evidence="6" id="KW-0808">Transferase</keyword>
<dbReference type="EMBL" id="KV427609">
    <property type="protein sequence ID" value="KZT10473.1"/>
    <property type="molecule type" value="Genomic_DNA"/>
</dbReference>
<feature type="non-terminal residue" evidence="6">
    <location>
        <position position="289"/>
    </location>
</feature>
<keyword evidence="4" id="KW-0723">Serine/threonine-protein kinase</keyword>
<evidence type="ECO:0000259" key="5">
    <source>
        <dbReference type="PROSITE" id="PS50011"/>
    </source>
</evidence>
<dbReference type="PROSITE" id="PS00107">
    <property type="entry name" value="PROTEIN_KINASE_ATP"/>
    <property type="match status" value="1"/>
</dbReference>
<dbReference type="InParanoid" id="A0A165GKC5"/>
<keyword evidence="7" id="KW-1185">Reference proteome</keyword>
<dbReference type="STRING" id="1314785.A0A165GKC5"/>
<dbReference type="SMART" id="SM00220">
    <property type="entry name" value="S_TKc"/>
    <property type="match status" value="1"/>
</dbReference>
<evidence type="ECO:0000256" key="1">
    <source>
        <dbReference type="ARBA" id="ARBA00022741"/>
    </source>
</evidence>
<evidence type="ECO:0000256" key="2">
    <source>
        <dbReference type="ARBA" id="ARBA00022840"/>
    </source>
</evidence>
<dbReference type="PROSITE" id="PS50011">
    <property type="entry name" value="PROTEIN_KINASE_DOM"/>
    <property type="match status" value="1"/>
</dbReference>
<evidence type="ECO:0000313" key="7">
    <source>
        <dbReference type="Proteomes" id="UP000076871"/>
    </source>
</evidence>
<evidence type="ECO:0000256" key="4">
    <source>
        <dbReference type="RuleBase" id="RU000304"/>
    </source>
</evidence>
<dbReference type="GO" id="GO:0004674">
    <property type="term" value="F:protein serine/threonine kinase activity"/>
    <property type="evidence" value="ECO:0007669"/>
    <property type="project" value="UniProtKB-KW"/>
</dbReference>
<dbReference type="GO" id="GO:0005524">
    <property type="term" value="F:ATP binding"/>
    <property type="evidence" value="ECO:0007669"/>
    <property type="project" value="UniProtKB-UniRule"/>
</dbReference>
<dbReference type="PROSITE" id="PS00108">
    <property type="entry name" value="PROTEIN_KINASE_ST"/>
    <property type="match status" value="1"/>
</dbReference>
<feature type="binding site" evidence="3">
    <location>
        <position position="53"/>
    </location>
    <ligand>
        <name>ATP</name>
        <dbReference type="ChEBI" id="CHEBI:30616"/>
    </ligand>
</feature>
<dbReference type="InterPro" id="IPR017441">
    <property type="entry name" value="Protein_kinase_ATP_BS"/>
</dbReference>
<keyword evidence="6" id="KW-0418">Kinase</keyword>
<dbReference type="InterPro" id="IPR000719">
    <property type="entry name" value="Prot_kinase_dom"/>
</dbReference>
<reference evidence="6 7" key="1">
    <citation type="journal article" date="2016" name="Mol. Biol. Evol.">
        <title>Comparative Genomics of Early-Diverging Mushroom-Forming Fungi Provides Insights into the Origins of Lignocellulose Decay Capabilities.</title>
        <authorList>
            <person name="Nagy L.G."/>
            <person name="Riley R."/>
            <person name="Tritt A."/>
            <person name="Adam C."/>
            <person name="Daum C."/>
            <person name="Floudas D."/>
            <person name="Sun H."/>
            <person name="Yadav J.S."/>
            <person name="Pangilinan J."/>
            <person name="Larsson K.H."/>
            <person name="Matsuura K."/>
            <person name="Barry K."/>
            <person name="Labutti K."/>
            <person name="Kuo R."/>
            <person name="Ohm R.A."/>
            <person name="Bhattacharya S.S."/>
            <person name="Shirouzu T."/>
            <person name="Yoshinaga Y."/>
            <person name="Martin F.M."/>
            <person name="Grigoriev I.V."/>
            <person name="Hibbett D.S."/>
        </authorList>
    </citation>
    <scope>NUCLEOTIDE SEQUENCE [LARGE SCALE GENOMIC DNA]</scope>
    <source>
        <strain evidence="6 7">93-53</strain>
    </source>
</reference>
<protein>
    <submittedName>
        <fullName evidence="6">Kinase-like protein</fullName>
    </submittedName>
</protein>
<keyword evidence="2 3" id="KW-0067">ATP-binding</keyword>
<dbReference type="OrthoDB" id="541276at2759"/>
<dbReference type="Pfam" id="PF00069">
    <property type="entry name" value="Pkinase"/>
    <property type="match status" value="1"/>
</dbReference>
<dbReference type="InterPro" id="IPR008271">
    <property type="entry name" value="Ser/Thr_kinase_AS"/>
</dbReference>
<organism evidence="6 7">
    <name type="scientific">Laetiporus sulphureus 93-53</name>
    <dbReference type="NCBI Taxonomy" id="1314785"/>
    <lineage>
        <taxon>Eukaryota</taxon>
        <taxon>Fungi</taxon>
        <taxon>Dikarya</taxon>
        <taxon>Basidiomycota</taxon>
        <taxon>Agaricomycotina</taxon>
        <taxon>Agaricomycetes</taxon>
        <taxon>Polyporales</taxon>
        <taxon>Laetiporus</taxon>
    </lineage>
</organism>
<evidence type="ECO:0000313" key="6">
    <source>
        <dbReference type="EMBL" id="KZT10473.1"/>
    </source>
</evidence>
<dbReference type="GeneID" id="63820272"/>
<dbReference type="RefSeq" id="XP_040768213.1">
    <property type="nucleotide sequence ID" value="XM_040903241.1"/>
</dbReference>
<dbReference type="Gene3D" id="1.10.510.10">
    <property type="entry name" value="Transferase(Phosphotransferase) domain 1"/>
    <property type="match status" value="1"/>
</dbReference>
<dbReference type="Proteomes" id="UP000076871">
    <property type="component" value="Unassembled WGS sequence"/>
</dbReference>
<name>A0A165GKC5_9APHY</name>